<reference evidence="2" key="1">
    <citation type="journal article" date="2020" name="Stud. Mycol.">
        <title>101 Dothideomycetes genomes: a test case for predicting lifestyles and emergence of pathogens.</title>
        <authorList>
            <person name="Haridas S."/>
            <person name="Albert R."/>
            <person name="Binder M."/>
            <person name="Bloem J."/>
            <person name="Labutti K."/>
            <person name="Salamov A."/>
            <person name="Andreopoulos B."/>
            <person name="Baker S."/>
            <person name="Barry K."/>
            <person name="Bills G."/>
            <person name="Bluhm B."/>
            <person name="Cannon C."/>
            <person name="Castanera R."/>
            <person name="Culley D."/>
            <person name="Daum C."/>
            <person name="Ezra D."/>
            <person name="Gonzalez J."/>
            <person name="Henrissat B."/>
            <person name="Kuo A."/>
            <person name="Liang C."/>
            <person name="Lipzen A."/>
            <person name="Lutzoni F."/>
            <person name="Magnuson J."/>
            <person name="Mondo S."/>
            <person name="Nolan M."/>
            <person name="Ohm R."/>
            <person name="Pangilinan J."/>
            <person name="Park H.-J."/>
            <person name="Ramirez L."/>
            <person name="Alfaro M."/>
            <person name="Sun H."/>
            <person name="Tritt A."/>
            <person name="Yoshinaga Y."/>
            <person name="Zwiers L.-H."/>
            <person name="Turgeon B."/>
            <person name="Goodwin S."/>
            <person name="Spatafora J."/>
            <person name="Crous P."/>
            <person name="Grigoriev I."/>
        </authorList>
    </citation>
    <scope>NUCLEOTIDE SEQUENCE</scope>
    <source>
        <strain evidence="2">CBS 480.64</strain>
    </source>
</reference>
<dbReference type="AlphaFoldDB" id="A0A6A7BSS4"/>
<feature type="compositionally biased region" description="Polar residues" evidence="1">
    <location>
        <begin position="46"/>
        <end position="55"/>
    </location>
</feature>
<keyword evidence="3" id="KW-1185">Reference proteome</keyword>
<evidence type="ECO:0000313" key="3">
    <source>
        <dbReference type="Proteomes" id="UP000799421"/>
    </source>
</evidence>
<proteinExistence type="predicted"/>
<gene>
    <name evidence="2" type="ORF">K470DRAFT_259974</name>
</gene>
<feature type="region of interest" description="Disordered" evidence="1">
    <location>
        <begin position="46"/>
        <end position="68"/>
    </location>
</feature>
<organism evidence="2 3">
    <name type="scientific">Piedraia hortae CBS 480.64</name>
    <dbReference type="NCBI Taxonomy" id="1314780"/>
    <lineage>
        <taxon>Eukaryota</taxon>
        <taxon>Fungi</taxon>
        <taxon>Dikarya</taxon>
        <taxon>Ascomycota</taxon>
        <taxon>Pezizomycotina</taxon>
        <taxon>Dothideomycetes</taxon>
        <taxon>Dothideomycetidae</taxon>
        <taxon>Capnodiales</taxon>
        <taxon>Piedraiaceae</taxon>
        <taxon>Piedraia</taxon>
    </lineage>
</organism>
<evidence type="ECO:0000313" key="2">
    <source>
        <dbReference type="EMBL" id="KAF2858301.1"/>
    </source>
</evidence>
<accession>A0A6A7BSS4</accession>
<evidence type="ECO:0000256" key="1">
    <source>
        <dbReference type="SAM" id="MobiDB-lite"/>
    </source>
</evidence>
<dbReference type="Proteomes" id="UP000799421">
    <property type="component" value="Unassembled WGS sequence"/>
</dbReference>
<dbReference type="EMBL" id="MU006013">
    <property type="protein sequence ID" value="KAF2858301.1"/>
    <property type="molecule type" value="Genomic_DNA"/>
</dbReference>
<sequence length="127" mass="14414">MKPPTRIRIIRPTIRRHAREDCERHLASAARKLALGSERVDSTFECRSSMTSAPESTRGVPLHHQSDHGEQSFLEVRVPNRWANMAITISQALSIRTLVKLSATPLYHPLTNYNSQANPRAITRYLT</sequence>
<protein>
    <submittedName>
        <fullName evidence="2">Uncharacterized protein</fullName>
    </submittedName>
</protein>
<name>A0A6A7BSS4_9PEZI</name>